<dbReference type="Proteomes" id="UP001732720">
    <property type="component" value="Chromosome 8"/>
</dbReference>
<gene>
    <name evidence="2" type="primary">LOC141425648</name>
</gene>
<organism evidence="1 2">
    <name type="scientific">Castor canadensis</name>
    <name type="common">American beaver</name>
    <dbReference type="NCBI Taxonomy" id="51338"/>
    <lineage>
        <taxon>Eukaryota</taxon>
        <taxon>Metazoa</taxon>
        <taxon>Chordata</taxon>
        <taxon>Craniata</taxon>
        <taxon>Vertebrata</taxon>
        <taxon>Euteleostomi</taxon>
        <taxon>Mammalia</taxon>
        <taxon>Eutheria</taxon>
        <taxon>Euarchontoglires</taxon>
        <taxon>Glires</taxon>
        <taxon>Rodentia</taxon>
        <taxon>Castorimorpha</taxon>
        <taxon>Castoridae</taxon>
        <taxon>Castor</taxon>
    </lineage>
</organism>
<evidence type="ECO:0000313" key="1">
    <source>
        <dbReference type="Proteomes" id="UP001732720"/>
    </source>
</evidence>
<proteinExistence type="predicted"/>
<protein>
    <submittedName>
        <fullName evidence="2">Uncharacterized protein</fullName>
    </submittedName>
</protein>
<name>A0AC58NA76_CASCN</name>
<keyword evidence="1" id="KW-1185">Reference proteome</keyword>
<accession>A0AC58NA76</accession>
<sequence>MRRSFSHAPDLTAPRRLSRRPVCLTLRTKAGSREALTTPTPEIPARLPALPTRPHRYTRCPTSPYQYNYALPAGSRHLPAGRPRSAHGVELGPQPIGEKRPTSLMLIGCVARTVGWKEALGPGASRVGVWGTAGVSIAAEGREPGLLRVQPVRCPGKLRLLVIKRNVRPAVGVERGDINLAPTGWARHWLASPLVPRAMEEPLGSGRESHPQTPNRDLQTFNPESYQETSSKAVSSLLTPNLT</sequence>
<dbReference type="RefSeq" id="XP_073938536.1">
    <property type="nucleotide sequence ID" value="XM_074082435.1"/>
</dbReference>
<reference evidence="2" key="1">
    <citation type="submission" date="2025-08" db="UniProtKB">
        <authorList>
            <consortium name="RefSeq"/>
        </authorList>
    </citation>
    <scope>IDENTIFICATION</scope>
</reference>
<evidence type="ECO:0000313" key="2">
    <source>
        <dbReference type="RefSeq" id="XP_073938536.1"/>
    </source>
</evidence>